<evidence type="ECO:0000313" key="13">
    <source>
        <dbReference type="EMBL" id="EEH40079.2"/>
    </source>
</evidence>
<evidence type="ECO:0000256" key="1">
    <source>
        <dbReference type="ARBA" id="ARBA00001933"/>
    </source>
</evidence>
<evidence type="ECO:0000256" key="3">
    <source>
        <dbReference type="ARBA" id="ARBA00022679"/>
    </source>
</evidence>
<name>C1HDT5_PARBA</name>
<dbReference type="FunFam" id="3.90.1150.10:FF:000063">
    <property type="entry name" value="Probable cystathionine gamma-synthase"/>
    <property type="match status" value="1"/>
</dbReference>
<evidence type="ECO:0000256" key="5">
    <source>
        <dbReference type="ARBA" id="ARBA00023167"/>
    </source>
</evidence>
<dbReference type="Proteomes" id="UP000002059">
    <property type="component" value="Partially assembled WGS sequence"/>
</dbReference>
<dbReference type="InterPro" id="IPR015422">
    <property type="entry name" value="PyrdxlP-dep_Trfase_small"/>
</dbReference>
<comment type="similarity">
    <text evidence="9">Belongs to the trans-sulfuration enzymes family. MET7 subfamily.</text>
</comment>
<dbReference type="GeneID" id="9092379"/>
<evidence type="ECO:0000256" key="11">
    <source>
        <dbReference type="ARBA" id="ARBA00083849"/>
    </source>
</evidence>
<dbReference type="EC" id="2.5.1.48" evidence="10"/>
<dbReference type="Gene3D" id="3.40.640.10">
    <property type="entry name" value="Type I PLP-dependent aspartate aminotransferase-like (Major domain)"/>
    <property type="match status" value="1"/>
</dbReference>
<dbReference type="SUPFAM" id="SSF53383">
    <property type="entry name" value="PLP-dependent transferases"/>
    <property type="match status" value="1"/>
</dbReference>
<comment type="pathway">
    <text evidence="8">Amino-acid biosynthesis; L-methionine biosynthesis via de novo pathway; L-cystathionine from O-succinyl-L-homoserine: step 1/1.</text>
</comment>
<dbReference type="OMA" id="KVAKRCR"/>
<evidence type="ECO:0000256" key="6">
    <source>
        <dbReference type="ARBA" id="ARBA00051441"/>
    </source>
</evidence>
<keyword evidence="14" id="KW-1185">Reference proteome</keyword>
<dbReference type="PANTHER" id="PTHR42699:SF1">
    <property type="entry name" value="CYSTATHIONINE GAMMA-SYNTHASE-RELATED"/>
    <property type="match status" value="1"/>
</dbReference>
<dbReference type="EMBL" id="KN294044">
    <property type="protein sequence ID" value="EEH40079.2"/>
    <property type="molecule type" value="Genomic_DNA"/>
</dbReference>
<reference evidence="13 14" key="1">
    <citation type="journal article" date="2011" name="PLoS Genet.">
        <title>Comparative genomic analysis of human fungal pathogens causing paracoccidioidomycosis.</title>
        <authorList>
            <person name="Desjardins C.A."/>
            <person name="Champion M.D."/>
            <person name="Holder J.W."/>
            <person name="Muszewska A."/>
            <person name="Goldberg J."/>
            <person name="Bailao A.M."/>
            <person name="Brigido M.M."/>
            <person name="Ferreira M.E."/>
            <person name="Garcia A.M."/>
            <person name="Grynberg M."/>
            <person name="Gujja S."/>
            <person name="Heiman D.I."/>
            <person name="Henn M.R."/>
            <person name="Kodira C.D."/>
            <person name="Leon-Narvaez H."/>
            <person name="Longo L.V."/>
            <person name="Ma L.J."/>
            <person name="Malavazi I."/>
            <person name="Matsuo A.L."/>
            <person name="Morais F.V."/>
            <person name="Pereira M."/>
            <person name="Rodriguez-Brito S."/>
            <person name="Sakthikumar S."/>
            <person name="Salem-Izacc S.M."/>
            <person name="Sykes S.M."/>
            <person name="Teixeira M.M."/>
            <person name="Vallejo M.C."/>
            <person name="Walter M.E."/>
            <person name="Yandava C."/>
            <person name="Young S."/>
            <person name="Zeng Q."/>
            <person name="Zucker J."/>
            <person name="Felipe M.S."/>
            <person name="Goldman G.H."/>
            <person name="Haas B.J."/>
            <person name="McEwen J.G."/>
            <person name="Nino-Vega G."/>
            <person name="Puccia R."/>
            <person name="San-Blas G."/>
            <person name="Soares C.M."/>
            <person name="Birren B.W."/>
            <person name="Cuomo C.A."/>
        </authorList>
    </citation>
    <scope>NUCLEOTIDE SEQUENCE [LARGE SCALE GENOMIC DNA]</scope>
    <source>
        <strain evidence="14">ATCC MYA-826 / Pb01</strain>
    </source>
</reference>
<proteinExistence type="inferred from homology"/>
<evidence type="ECO:0000256" key="2">
    <source>
        <dbReference type="ARBA" id="ARBA00022605"/>
    </source>
</evidence>
<dbReference type="OrthoDB" id="10047078at2759"/>
<dbReference type="RefSeq" id="XP_015701593.1">
    <property type="nucleotide sequence ID" value="XM_015846672.1"/>
</dbReference>
<keyword evidence="4" id="KW-0663">Pyridoxal phosphate</keyword>
<dbReference type="GO" id="GO:0019346">
    <property type="term" value="P:transsulfuration"/>
    <property type="evidence" value="ECO:0007669"/>
    <property type="project" value="InterPro"/>
</dbReference>
<comment type="function">
    <text evidence="7">Catalyzes the formation of L-cystathionine from O-succinyl-L-homoserine (OSHS) and L-cysteine, via a gamma-replacement reaction. In the absence of thiol, catalyzes gamma-elimination to form 2-oxobutanoate, succinate and ammonia.</text>
</comment>
<dbReference type="KEGG" id="pbl:PAAG_08928"/>
<dbReference type="AlphaFoldDB" id="C1HDT5"/>
<sequence>MFKQLEVGGSVPPETDHAVSVSLPTWRANVGYEKGEKWVVEAMTSGYPRFFIHKSIQALVEEVVLRFGTPGEEFATLFPSRRTADRCYQFMISRLPAEEAPKVRVVGLLLPRHRRPQPAEVSNGVLHPNISSSLFCVLYPAAHSGVAKQVWQHTGDGISSRRSEFCLKAIEDGYLIEESQLQQRSAHTDQWPHKGPRRYQRNGSQGNICKDSTPQQPQTPKSKIPSSKEFDEFIEERFGRNLSTAHANNAKLAVRRRIAGSLTCNGELSEALQAASSDGRIAGLTEEHVYLFPSGMSSIFNTHRMLMAALGPMKSICFGFPYVDTLKVLQKWGPGVQFYGHASSEELESLEKLLEAGERFLALFTEFPGNPLLKAPDLERIRNLANKYNFAVVVDESVGNFINVNVLPYADVVVSSLTKVFSGDSNVMGGSAVFNPHGQYYQKLKTVLDVEYEDNYWGEDAIFLERNSRDFVSRIERINAVTEEITAQLKTSPLIKDIYYPKYNPTRPFYEKCKNSNGGYGGLFSITFHSNEEAVAFYDAFEVMKGPSLGTNFTLSSPYVILAHYGELDWANSLGVPTDLIRTSVGLEDPEDLRGRVQRALEAAAKGDPRAINILGPYAVARALSDEAVFSLVDLSNPTRGGIGSYYSWTILMLSAFK</sequence>
<dbReference type="InterPro" id="IPR015424">
    <property type="entry name" value="PyrdxlP-dep_Trfase"/>
</dbReference>
<dbReference type="eggNOG" id="KOG0053">
    <property type="taxonomic scope" value="Eukaryota"/>
</dbReference>
<accession>C1HDT5</accession>
<evidence type="ECO:0000256" key="8">
    <source>
        <dbReference type="ARBA" id="ARBA00060510"/>
    </source>
</evidence>
<keyword evidence="5" id="KW-0486">Methionine biosynthesis</keyword>
<evidence type="ECO:0000256" key="10">
    <source>
        <dbReference type="ARBA" id="ARBA00066530"/>
    </source>
</evidence>
<dbReference type="HOGENOM" id="CLU_011302_1_0_1"/>
<keyword evidence="3" id="KW-0808">Transferase</keyword>
<dbReference type="GO" id="GO:0009086">
    <property type="term" value="P:methionine biosynthetic process"/>
    <property type="evidence" value="ECO:0007669"/>
    <property type="project" value="UniProtKB-KW"/>
</dbReference>
<evidence type="ECO:0000256" key="9">
    <source>
        <dbReference type="ARBA" id="ARBA00061376"/>
    </source>
</evidence>
<dbReference type="InterPro" id="IPR000277">
    <property type="entry name" value="Cys/Met-Metab_PyrdxlP-dep_enz"/>
</dbReference>
<evidence type="ECO:0000256" key="7">
    <source>
        <dbReference type="ARBA" id="ARBA00058439"/>
    </source>
</evidence>
<comment type="cofactor">
    <cofactor evidence="1">
        <name>pyridoxal 5'-phosphate</name>
        <dbReference type="ChEBI" id="CHEBI:597326"/>
    </cofactor>
</comment>
<comment type="catalytic activity">
    <reaction evidence="6">
        <text>O-succinyl-L-homoserine + L-cysteine = L,L-cystathionine + succinate + H(+)</text>
        <dbReference type="Rhea" id="RHEA:20397"/>
        <dbReference type="ChEBI" id="CHEBI:15378"/>
        <dbReference type="ChEBI" id="CHEBI:30031"/>
        <dbReference type="ChEBI" id="CHEBI:35235"/>
        <dbReference type="ChEBI" id="CHEBI:57661"/>
        <dbReference type="ChEBI" id="CHEBI:58161"/>
        <dbReference type="EC" id="2.5.1.48"/>
    </reaction>
</comment>
<dbReference type="FunFam" id="3.40.640.10:FF:000111">
    <property type="entry name" value="Cystathionine gamma-synthase"/>
    <property type="match status" value="1"/>
</dbReference>
<dbReference type="VEuPathDB" id="FungiDB:PAAG_08928"/>
<evidence type="ECO:0000256" key="4">
    <source>
        <dbReference type="ARBA" id="ARBA00022898"/>
    </source>
</evidence>
<keyword evidence="2" id="KW-0028">Amino-acid biosynthesis</keyword>
<feature type="region of interest" description="Disordered" evidence="12">
    <location>
        <begin position="184"/>
        <end position="227"/>
    </location>
</feature>
<dbReference type="Pfam" id="PF01053">
    <property type="entry name" value="Cys_Met_Meta_PP"/>
    <property type="match status" value="1"/>
</dbReference>
<dbReference type="GO" id="GO:0030170">
    <property type="term" value="F:pyridoxal phosphate binding"/>
    <property type="evidence" value="ECO:0007669"/>
    <property type="project" value="InterPro"/>
</dbReference>
<evidence type="ECO:0000313" key="14">
    <source>
        <dbReference type="Proteomes" id="UP000002059"/>
    </source>
</evidence>
<dbReference type="GO" id="GO:0003962">
    <property type="term" value="F:cystathionine gamma-synthase activity"/>
    <property type="evidence" value="ECO:0007669"/>
    <property type="project" value="UniProtKB-EC"/>
</dbReference>
<dbReference type="Gene3D" id="3.90.1150.10">
    <property type="entry name" value="Aspartate Aminotransferase, domain 1"/>
    <property type="match status" value="1"/>
</dbReference>
<gene>
    <name evidence="13" type="ORF">PAAG_08928</name>
</gene>
<evidence type="ECO:0000256" key="12">
    <source>
        <dbReference type="SAM" id="MobiDB-lite"/>
    </source>
</evidence>
<feature type="compositionally biased region" description="Polar residues" evidence="12">
    <location>
        <begin position="201"/>
        <end position="225"/>
    </location>
</feature>
<dbReference type="InterPro" id="IPR015421">
    <property type="entry name" value="PyrdxlP-dep_Trfase_major"/>
</dbReference>
<protein>
    <recommendedName>
        <fullName evidence="10">cystathionine gamma-synthase</fullName>
        <ecNumber evidence="10">2.5.1.48</ecNumber>
    </recommendedName>
    <alternativeName>
        <fullName evidence="11">O-succinylhomoserine (thiol)-lyase</fullName>
    </alternativeName>
</protein>
<dbReference type="PANTHER" id="PTHR42699">
    <property type="match status" value="1"/>
</dbReference>
<dbReference type="STRING" id="502779.C1HDT5"/>
<organism evidence="13 14">
    <name type="scientific">Paracoccidioides lutzii (strain ATCC MYA-826 / Pb01)</name>
    <name type="common">Paracoccidioides brasiliensis</name>
    <dbReference type="NCBI Taxonomy" id="502779"/>
    <lineage>
        <taxon>Eukaryota</taxon>
        <taxon>Fungi</taxon>
        <taxon>Dikarya</taxon>
        <taxon>Ascomycota</taxon>
        <taxon>Pezizomycotina</taxon>
        <taxon>Eurotiomycetes</taxon>
        <taxon>Eurotiomycetidae</taxon>
        <taxon>Onygenales</taxon>
        <taxon>Ajellomycetaceae</taxon>
        <taxon>Paracoccidioides</taxon>
    </lineage>
</organism>
<dbReference type="InterPro" id="IPR051750">
    <property type="entry name" value="Trans-sulfuration_enzymes"/>
</dbReference>